<organism evidence="2 3">
    <name type="scientific">Actinomadura sediminis</name>
    <dbReference type="NCBI Taxonomy" id="1038904"/>
    <lineage>
        <taxon>Bacteria</taxon>
        <taxon>Bacillati</taxon>
        <taxon>Actinomycetota</taxon>
        <taxon>Actinomycetes</taxon>
        <taxon>Streptosporangiales</taxon>
        <taxon>Thermomonosporaceae</taxon>
        <taxon>Actinomadura</taxon>
    </lineage>
</organism>
<reference evidence="3" key="1">
    <citation type="journal article" date="2019" name="Int. J. Syst. Evol. Microbiol.">
        <title>The Global Catalogue of Microorganisms (GCM) 10K type strain sequencing project: providing services to taxonomists for standard genome sequencing and annotation.</title>
        <authorList>
            <consortium name="The Broad Institute Genomics Platform"/>
            <consortium name="The Broad Institute Genome Sequencing Center for Infectious Disease"/>
            <person name="Wu L."/>
            <person name="Ma J."/>
        </authorList>
    </citation>
    <scope>NUCLEOTIDE SEQUENCE [LARGE SCALE GENOMIC DNA]</scope>
    <source>
        <strain evidence="3">JCM 31202</strain>
    </source>
</reference>
<name>A0ABW3EUA7_9ACTN</name>
<dbReference type="EMBL" id="JBHTJA010000070">
    <property type="protein sequence ID" value="MFD0904009.1"/>
    <property type="molecule type" value="Genomic_DNA"/>
</dbReference>
<proteinExistence type="predicted"/>
<comment type="caution">
    <text evidence="2">The sequence shown here is derived from an EMBL/GenBank/DDBJ whole genome shotgun (WGS) entry which is preliminary data.</text>
</comment>
<evidence type="ECO:0000313" key="3">
    <source>
        <dbReference type="Proteomes" id="UP001596972"/>
    </source>
</evidence>
<dbReference type="Proteomes" id="UP001596972">
    <property type="component" value="Unassembled WGS sequence"/>
</dbReference>
<protein>
    <submittedName>
        <fullName evidence="2">Uncharacterized protein</fullName>
    </submittedName>
</protein>
<evidence type="ECO:0000256" key="1">
    <source>
        <dbReference type="SAM" id="MobiDB-lite"/>
    </source>
</evidence>
<feature type="region of interest" description="Disordered" evidence="1">
    <location>
        <begin position="26"/>
        <end position="48"/>
    </location>
</feature>
<accession>A0ABW3EUA7</accession>
<dbReference type="RefSeq" id="WP_378303421.1">
    <property type="nucleotide sequence ID" value="NZ_JBHTJA010000070.1"/>
</dbReference>
<gene>
    <name evidence="2" type="ORF">ACFQ11_26740</name>
</gene>
<keyword evidence="3" id="KW-1185">Reference proteome</keyword>
<evidence type="ECO:0000313" key="2">
    <source>
        <dbReference type="EMBL" id="MFD0904009.1"/>
    </source>
</evidence>
<sequence length="48" mass="4907">MHAAMGGREPAEIVGEFVGEFVEALGEGARPSRRGCGSPADPPAGRAR</sequence>